<dbReference type="InterPro" id="IPR020070">
    <property type="entry name" value="Ribosomal_bL9_N"/>
</dbReference>
<comment type="caution">
    <text evidence="10">The sequence shown here is derived from an EMBL/GenBank/DDBJ whole genome shotgun (WGS) entry which is preliminary data.</text>
</comment>
<keyword evidence="3" id="KW-0694">RNA-binding</keyword>
<dbReference type="Gene3D" id="3.40.5.10">
    <property type="entry name" value="Ribosomal protein L9, N-terminal domain"/>
    <property type="match status" value="1"/>
</dbReference>
<evidence type="ECO:0000259" key="8">
    <source>
        <dbReference type="Pfam" id="PF01281"/>
    </source>
</evidence>
<dbReference type="InterPro" id="IPR020594">
    <property type="entry name" value="Ribosomal_bL9_bac/chp"/>
</dbReference>
<feature type="domain" description="Ribosomal protein L9" evidence="8">
    <location>
        <begin position="1"/>
        <end position="38"/>
    </location>
</feature>
<dbReference type="GO" id="GO:0019843">
    <property type="term" value="F:rRNA binding"/>
    <property type="evidence" value="ECO:0007669"/>
    <property type="project" value="UniProtKB-KW"/>
</dbReference>
<dbReference type="GO" id="GO:0003735">
    <property type="term" value="F:structural constituent of ribosome"/>
    <property type="evidence" value="ECO:0007669"/>
    <property type="project" value="InterPro"/>
</dbReference>
<keyword evidence="2" id="KW-0699">rRNA-binding</keyword>
<dbReference type="InterPro" id="IPR020069">
    <property type="entry name" value="Ribosomal_bL9_C"/>
</dbReference>
<dbReference type="SUPFAM" id="SSF55653">
    <property type="entry name" value="Ribosomal protein L9 C-domain"/>
    <property type="match status" value="1"/>
</dbReference>
<keyword evidence="5" id="KW-0687">Ribonucleoprotein</keyword>
<dbReference type="InterPro" id="IPR036935">
    <property type="entry name" value="Ribosomal_bL9_N_sf"/>
</dbReference>
<sequence>MKVVLMQDVAKLGKKYEEKEVAAGYARNFLLPRGKAVMPGIMPEAKLTNLREKHLAGFSKQKEALKLAIEALPTKSISLMAKANEEGHLFAGVGKGDIAEALKAQYNLDVDLELIHLGKALKTTGIHEVEIGEGSKVEVIIEAES</sequence>
<evidence type="ECO:0000256" key="1">
    <source>
        <dbReference type="ARBA" id="ARBA00010605"/>
    </source>
</evidence>
<feature type="domain" description="Large ribosomal subunit protein bL9 C-terminal" evidence="9">
    <location>
        <begin position="63"/>
        <end position="141"/>
    </location>
</feature>
<protein>
    <recommendedName>
        <fullName evidence="6">Large ribosomal subunit protein bL9</fullName>
    </recommendedName>
    <alternativeName>
        <fullName evidence="7">50S ribosomal protein L9</fullName>
    </alternativeName>
</protein>
<evidence type="ECO:0000256" key="2">
    <source>
        <dbReference type="ARBA" id="ARBA00022730"/>
    </source>
</evidence>
<dbReference type="InterPro" id="IPR009027">
    <property type="entry name" value="Ribosomal_bL9/RNase_H1_N"/>
</dbReference>
<dbReference type="Proteomes" id="UP000177838">
    <property type="component" value="Unassembled WGS sequence"/>
</dbReference>
<dbReference type="Pfam" id="PF01281">
    <property type="entry name" value="Ribosomal_L9_N"/>
    <property type="match status" value="1"/>
</dbReference>
<dbReference type="Gene3D" id="3.10.430.100">
    <property type="entry name" value="Ribosomal protein L9, C-terminal domain"/>
    <property type="match status" value="1"/>
</dbReference>
<dbReference type="GO" id="GO:0005840">
    <property type="term" value="C:ribosome"/>
    <property type="evidence" value="ECO:0007669"/>
    <property type="project" value="UniProtKB-KW"/>
</dbReference>
<reference evidence="10 11" key="1">
    <citation type="journal article" date="2016" name="Nat. Commun.">
        <title>Thousands of microbial genomes shed light on interconnected biogeochemical processes in an aquifer system.</title>
        <authorList>
            <person name="Anantharaman K."/>
            <person name="Brown C.T."/>
            <person name="Hug L.A."/>
            <person name="Sharon I."/>
            <person name="Castelle C.J."/>
            <person name="Probst A.J."/>
            <person name="Thomas B.C."/>
            <person name="Singh A."/>
            <person name="Wilkins M.J."/>
            <person name="Karaoz U."/>
            <person name="Brodie E.L."/>
            <person name="Williams K.H."/>
            <person name="Hubbard S.S."/>
            <person name="Banfield J.F."/>
        </authorList>
    </citation>
    <scope>NUCLEOTIDE SEQUENCE [LARGE SCALE GENOMIC DNA]</scope>
</reference>
<evidence type="ECO:0000256" key="4">
    <source>
        <dbReference type="ARBA" id="ARBA00022980"/>
    </source>
</evidence>
<evidence type="ECO:0000256" key="3">
    <source>
        <dbReference type="ARBA" id="ARBA00022884"/>
    </source>
</evidence>
<gene>
    <name evidence="10" type="ORF">A2589_01265</name>
</gene>
<evidence type="ECO:0000313" key="10">
    <source>
        <dbReference type="EMBL" id="OHA59475.1"/>
    </source>
</evidence>
<comment type="similarity">
    <text evidence="1">Belongs to the bacterial ribosomal protein bL9 family.</text>
</comment>
<dbReference type="Pfam" id="PF03948">
    <property type="entry name" value="Ribosomal_L9_C"/>
    <property type="match status" value="1"/>
</dbReference>
<dbReference type="GO" id="GO:1990904">
    <property type="term" value="C:ribonucleoprotein complex"/>
    <property type="evidence" value="ECO:0007669"/>
    <property type="project" value="UniProtKB-KW"/>
</dbReference>
<dbReference type="NCBIfam" id="TIGR00158">
    <property type="entry name" value="L9"/>
    <property type="match status" value="1"/>
</dbReference>
<proteinExistence type="inferred from homology"/>
<dbReference type="EMBL" id="MHTK01000006">
    <property type="protein sequence ID" value="OHA59475.1"/>
    <property type="molecule type" value="Genomic_DNA"/>
</dbReference>
<dbReference type="PANTHER" id="PTHR21368">
    <property type="entry name" value="50S RIBOSOMAL PROTEIN L9"/>
    <property type="match status" value="1"/>
</dbReference>
<evidence type="ECO:0000256" key="7">
    <source>
        <dbReference type="ARBA" id="ARBA00035456"/>
    </source>
</evidence>
<dbReference type="SUPFAM" id="SSF55658">
    <property type="entry name" value="L9 N-domain-like"/>
    <property type="match status" value="1"/>
</dbReference>
<dbReference type="GO" id="GO:0006412">
    <property type="term" value="P:translation"/>
    <property type="evidence" value="ECO:0007669"/>
    <property type="project" value="InterPro"/>
</dbReference>
<keyword evidence="4 10" id="KW-0689">Ribosomal protein</keyword>
<accession>A0A1G2QFS2</accession>
<dbReference type="InterPro" id="IPR000244">
    <property type="entry name" value="Ribosomal_bL9"/>
</dbReference>
<evidence type="ECO:0000256" key="6">
    <source>
        <dbReference type="ARBA" id="ARBA00035292"/>
    </source>
</evidence>
<organism evidence="10 11">
    <name type="scientific">Candidatus Vogelbacteria bacterium RIFOXYD1_FULL_46_19</name>
    <dbReference type="NCBI Taxonomy" id="1802439"/>
    <lineage>
        <taxon>Bacteria</taxon>
        <taxon>Candidatus Vogeliibacteriota</taxon>
    </lineage>
</organism>
<dbReference type="AlphaFoldDB" id="A0A1G2QFS2"/>
<dbReference type="InterPro" id="IPR036791">
    <property type="entry name" value="Ribosomal_bL9_C_sf"/>
</dbReference>
<evidence type="ECO:0000313" key="11">
    <source>
        <dbReference type="Proteomes" id="UP000177838"/>
    </source>
</evidence>
<evidence type="ECO:0000256" key="5">
    <source>
        <dbReference type="ARBA" id="ARBA00023274"/>
    </source>
</evidence>
<evidence type="ECO:0000259" key="9">
    <source>
        <dbReference type="Pfam" id="PF03948"/>
    </source>
</evidence>
<dbReference type="STRING" id="1802439.A2589_01265"/>
<name>A0A1G2QFS2_9BACT</name>